<dbReference type="EMBL" id="MU858222">
    <property type="protein sequence ID" value="KAK4208942.1"/>
    <property type="molecule type" value="Genomic_DNA"/>
</dbReference>
<sequence length="983" mass="106290">MSYNDYYGREWICGLYFLDRPNHQKYLPRTSLSVHSQIIGTTSRSVLTQKFVNPQDKPIPELRYTFPLYDGVSVVGFVCTINNDRVIRGTVKERAEARQRFKEAVARGQTAGLLDQLPDASDVFTTTIGNIPAGAEIKVELTYLGELKHDAESDGIRFTIPTRIAPRYGGHYREVLTANTATAQSVIEIVVDAEMPKGSNIKAIQSPSHPISVTIGNTSLSADADMSLQKASATLSLGTAELDKDFVLHLMASNSSNPVAVLETHPTIPNQRALMATLVPKFNLPPARPEIIFVCDRSGSMGNQISNLKAALRIFLKSLPLGVKFNICSFGSQHEFLFKNGSMSYDAASLEQAERYVSTFAANFGGTEMYQPIEAAFKKRYKDMNLEVFLLTDGEIWDQDRLFKLINTHVSESNGDIRLFTLGIGNGVSHALVEGVARAGNGFAQTIGENEKMNAKVLRMLKASLSPHVKDYSLEIKYGKDDQGSTLDDDDFELVEKVMDSLSIEVADGPQKPAAPVEKPSISLFDPSADADVDMVDASLDQSAGGKYSHVPPVSEPKILQAPFDIPPLYPFNRTSVYLLLSAQSPQKEIKSVVLRGTSAHGPLELEIPVTVLPEKGETIHQLAARKAVKELEEGRGWIYHAEDVKEPGKLLKDKFEGRFSDMVEREAVRLGVEFQVGGRWCSFVAVEDESGKTKEARDVPVGSEGDLSWGEPQGQARAPPGALSARFSTPGPSTSAFGQSSATISSGLFASAATPTSVFGQSSVTSGGLFGNSSSASAGPQSYSNSFGGSALCFSSPPPPQPMMPASMGGGARFGLQQDAYTPTATSMAATPALFGGQQQAQPRRRLAQSSAFAYSKHPPGKAAAAPKSVGFRPVDTRDTFDKLVSLQSFAGSWTWNDEVLGLLEVKDADARLVALMQSQGLGPGDLLATALVLAFFEKKLGNRKDEWELLADKARDWLSDQMARGSGGDVDELVEKLEGLF</sequence>
<evidence type="ECO:0000313" key="5">
    <source>
        <dbReference type="Proteomes" id="UP001301769"/>
    </source>
</evidence>
<accession>A0AAN7B3T0</accession>
<dbReference type="InterPro" id="IPR036465">
    <property type="entry name" value="vWFA_dom_sf"/>
</dbReference>
<feature type="domain" description="VWFA" evidence="2">
    <location>
        <begin position="290"/>
        <end position="465"/>
    </location>
</feature>
<keyword evidence="5" id="KW-1185">Reference proteome</keyword>
<dbReference type="PANTHER" id="PTHR45737:SF6">
    <property type="entry name" value="VON WILLEBRAND FACTOR A DOMAIN-CONTAINING PROTEIN 5A"/>
    <property type="match status" value="1"/>
</dbReference>
<reference evidence="4" key="1">
    <citation type="journal article" date="2023" name="Mol. Phylogenet. Evol.">
        <title>Genome-scale phylogeny and comparative genomics of the fungal order Sordariales.</title>
        <authorList>
            <person name="Hensen N."/>
            <person name="Bonometti L."/>
            <person name="Westerberg I."/>
            <person name="Brannstrom I.O."/>
            <person name="Guillou S."/>
            <person name="Cros-Aarteil S."/>
            <person name="Calhoun S."/>
            <person name="Haridas S."/>
            <person name="Kuo A."/>
            <person name="Mondo S."/>
            <person name="Pangilinan J."/>
            <person name="Riley R."/>
            <person name="LaButti K."/>
            <person name="Andreopoulos B."/>
            <person name="Lipzen A."/>
            <person name="Chen C."/>
            <person name="Yan M."/>
            <person name="Daum C."/>
            <person name="Ng V."/>
            <person name="Clum A."/>
            <person name="Steindorff A."/>
            <person name="Ohm R.A."/>
            <person name="Martin F."/>
            <person name="Silar P."/>
            <person name="Natvig D.O."/>
            <person name="Lalanne C."/>
            <person name="Gautier V."/>
            <person name="Ament-Velasquez S.L."/>
            <person name="Kruys A."/>
            <person name="Hutchinson M.I."/>
            <person name="Powell A.J."/>
            <person name="Barry K."/>
            <person name="Miller A.N."/>
            <person name="Grigoriev I.V."/>
            <person name="Debuchy R."/>
            <person name="Gladieux P."/>
            <person name="Hiltunen Thoren M."/>
            <person name="Johannesson H."/>
        </authorList>
    </citation>
    <scope>NUCLEOTIDE SEQUENCE</scope>
    <source>
        <strain evidence="4">PSN293</strain>
    </source>
</reference>
<protein>
    <submittedName>
        <fullName evidence="4">von Willebrand domain-containing protein</fullName>
    </submittedName>
</protein>
<organism evidence="4 5">
    <name type="scientific">Rhypophila decipiens</name>
    <dbReference type="NCBI Taxonomy" id="261697"/>
    <lineage>
        <taxon>Eukaryota</taxon>
        <taxon>Fungi</taxon>
        <taxon>Dikarya</taxon>
        <taxon>Ascomycota</taxon>
        <taxon>Pezizomycotina</taxon>
        <taxon>Sordariomycetes</taxon>
        <taxon>Sordariomycetidae</taxon>
        <taxon>Sordariales</taxon>
        <taxon>Naviculisporaceae</taxon>
        <taxon>Rhypophila</taxon>
    </lineage>
</organism>
<proteinExistence type="predicted"/>
<dbReference type="Pfam" id="PF08487">
    <property type="entry name" value="VIT"/>
    <property type="match status" value="1"/>
</dbReference>
<dbReference type="SMART" id="SM00327">
    <property type="entry name" value="VWA"/>
    <property type="match status" value="1"/>
</dbReference>
<dbReference type="Pfam" id="PF13768">
    <property type="entry name" value="VWA_3"/>
    <property type="match status" value="1"/>
</dbReference>
<reference evidence="4" key="2">
    <citation type="submission" date="2023-05" db="EMBL/GenBank/DDBJ databases">
        <authorList>
            <consortium name="Lawrence Berkeley National Laboratory"/>
            <person name="Steindorff A."/>
            <person name="Hensen N."/>
            <person name="Bonometti L."/>
            <person name="Westerberg I."/>
            <person name="Brannstrom I.O."/>
            <person name="Guillou S."/>
            <person name="Cros-Aarteil S."/>
            <person name="Calhoun S."/>
            <person name="Haridas S."/>
            <person name="Kuo A."/>
            <person name="Mondo S."/>
            <person name="Pangilinan J."/>
            <person name="Riley R."/>
            <person name="Labutti K."/>
            <person name="Andreopoulos B."/>
            <person name="Lipzen A."/>
            <person name="Chen C."/>
            <person name="Yanf M."/>
            <person name="Daum C."/>
            <person name="Ng V."/>
            <person name="Clum A."/>
            <person name="Ohm R."/>
            <person name="Martin F."/>
            <person name="Silar P."/>
            <person name="Natvig D."/>
            <person name="Lalanne C."/>
            <person name="Gautier V."/>
            <person name="Ament-Velasquez S.L."/>
            <person name="Kruys A."/>
            <person name="Hutchinson M.I."/>
            <person name="Powell A.J."/>
            <person name="Barry K."/>
            <person name="Miller A.N."/>
            <person name="Grigoriev I.V."/>
            <person name="Debuchy R."/>
            <person name="Gladieux P."/>
            <person name="Thoren M.H."/>
            <person name="Johannesson H."/>
        </authorList>
    </citation>
    <scope>NUCLEOTIDE SEQUENCE</scope>
    <source>
        <strain evidence="4">PSN293</strain>
    </source>
</reference>
<evidence type="ECO:0000259" key="2">
    <source>
        <dbReference type="PROSITE" id="PS50234"/>
    </source>
</evidence>
<dbReference type="PROSITE" id="PS51468">
    <property type="entry name" value="VIT"/>
    <property type="match status" value="1"/>
</dbReference>
<comment type="caution">
    <text evidence="4">The sequence shown here is derived from an EMBL/GenBank/DDBJ whole genome shotgun (WGS) entry which is preliminary data.</text>
</comment>
<evidence type="ECO:0000259" key="3">
    <source>
        <dbReference type="PROSITE" id="PS51468"/>
    </source>
</evidence>
<feature type="region of interest" description="Disordered" evidence="1">
    <location>
        <begin position="838"/>
        <end position="871"/>
    </location>
</feature>
<dbReference type="Proteomes" id="UP001301769">
    <property type="component" value="Unassembled WGS sequence"/>
</dbReference>
<name>A0AAN7B3T0_9PEZI</name>
<dbReference type="Gene3D" id="3.40.50.410">
    <property type="entry name" value="von Willebrand factor, type A domain"/>
    <property type="match status" value="1"/>
</dbReference>
<dbReference type="PANTHER" id="PTHR45737">
    <property type="entry name" value="VON WILLEBRAND FACTOR A DOMAIN-CONTAINING PROTEIN 5A"/>
    <property type="match status" value="1"/>
</dbReference>
<evidence type="ECO:0000256" key="1">
    <source>
        <dbReference type="SAM" id="MobiDB-lite"/>
    </source>
</evidence>
<feature type="region of interest" description="Disordered" evidence="1">
    <location>
        <begin position="693"/>
        <end position="740"/>
    </location>
</feature>
<dbReference type="SMART" id="SM00609">
    <property type="entry name" value="VIT"/>
    <property type="match status" value="1"/>
</dbReference>
<feature type="compositionally biased region" description="Polar residues" evidence="1">
    <location>
        <begin position="727"/>
        <end position="740"/>
    </location>
</feature>
<feature type="compositionally biased region" description="Low complexity" evidence="1">
    <location>
        <begin position="838"/>
        <end position="869"/>
    </location>
</feature>
<dbReference type="SUPFAM" id="SSF53300">
    <property type="entry name" value="vWA-like"/>
    <property type="match status" value="1"/>
</dbReference>
<dbReference type="PROSITE" id="PS50234">
    <property type="entry name" value="VWFA"/>
    <property type="match status" value="1"/>
</dbReference>
<feature type="domain" description="VIT" evidence="3">
    <location>
        <begin position="13"/>
        <end position="145"/>
    </location>
</feature>
<dbReference type="InterPro" id="IPR013694">
    <property type="entry name" value="VIT"/>
</dbReference>
<dbReference type="InterPro" id="IPR002035">
    <property type="entry name" value="VWF_A"/>
</dbReference>
<dbReference type="AlphaFoldDB" id="A0AAN7B3T0"/>
<evidence type="ECO:0000313" key="4">
    <source>
        <dbReference type="EMBL" id="KAK4208942.1"/>
    </source>
</evidence>
<gene>
    <name evidence="4" type="ORF">QBC37DRAFT_431102</name>
</gene>